<dbReference type="AlphaFoldDB" id="A0A0F7V0M3"/>
<dbReference type="EMBL" id="LN714499">
    <property type="protein sequence ID" value="CEL76029.1"/>
    <property type="molecule type" value="Genomic_DNA"/>
</dbReference>
<dbReference type="PANTHER" id="PTHR22932">
    <property type="entry name" value="TELOMERASE-BINDING PROTEIN P23 HSP90 CO-CHAPERONE"/>
    <property type="match status" value="1"/>
</dbReference>
<dbReference type="InterPro" id="IPR007052">
    <property type="entry name" value="CS_dom"/>
</dbReference>
<dbReference type="SUPFAM" id="SSF49764">
    <property type="entry name" value="HSP20-like chaperones"/>
    <property type="match status" value="1"/>
</dbReference>
<dbReference type="InterPro" id="IPR045250">
    <property type="entry name" value="p23-like"/>
</dbReference>
<dbReference type="GO" id="GO:0051131">
    <property type="term" value="P:chaperone-mediated protein complex assembly"/>
    <property type="evidence" value="ECO:0007669"/>
    <property type="project" value="TreeGrafter"/>
</dbReference>
<dbReference type="PANTHER" id="PTHR22932:SF1">
    <property type="entry name" value="CO-CHAPERONE PROTEIN DAF-41"/>
    <property type="match status" value="1"/>
</dbReference>
<feature type="domain" description="CS" evidence="3">
    <location>
        <begin position="62"/>
        <end position="162"/>
    </location>
</feature>
<organism evidence="4">
    <name type="scientific">Toxoplasma gondii (strain ATCC 50861 / VEG)</name>
    <dbReference type="NCBI Taxonomy" id="432359"/>
    <lineage>
        <taxon>Eukaryota</taxon>
        <taxon>Sar</taxon>
        <taxon>Alveolata</taxon>
        <taxon>Apicomplexa</taxon>
        <taxon>Conoidasida</taxon>
        <taxon>Coccidia</taxon>
        <taxon>Eucoccidiorida</taxon>
        <taxon>Eimeriorina</taxon>
        <taxon>Sarcocystidae</taxon>
        <taxon>Toxoplasma</taxon>
    </lineage>
</organism>
<dbReference type="PROSITE" id="PS51203">
    <property type="entry name" value="CS"/>
    <property type="match status" value="1"/>
</dbReference>
<evidence type="ECO:0000259" key="3">
    <source>
        <dbReference type="PROSITE" id="PS51203"/>
    </source>
</evidence>
<sequence length="227" mass="25621">MEKEVKTAIEKGWWTAARQIVLESHLADVDVAYTVRKSVADVRTHLDELIRILNKQHHEIQVVPPAFQWAQSPVEVFLNVKFAYRWSSPGALSVDDPVFSSDSRAFTFSGVGTHSGIKKKYNLSLSLFDEIIPEATKWSFASVGKVVVTLQKRKAGVWDRLTEDKAKVANMNVWWDMKERVQKDLDDFHHGNYTARYLTTEGGNGQAASDGPSDGEKEKSEGIREEL</sequence>
<evidence type="ECO:0000313" key="4">
    <source>
        <dbReference type="EMBL" id="CEL76029.1"/>
    </source>
</evidence>
<gene>
    <name evidence="4" type="ORF">BN1205_084130</name>
</gene>
<feature type="compositionally biased region" description="Basic and acidic residues" evidence="2">
    <location>
        <begin position="214"/>
        <end position="227"/>
    </location>
</feature>
<dbReference type="GO" id="GO:0005829">
    <property type="term" value="C:cytosol"/>
    <property type="evidence" value="ECO:0007669"/>
    <property type="project" value="TreeGrafter"/>
</dbReference>
<dbReference type="GO" id="GO:0051087">
    <property type="term" value="F:protein-folding chaperone binding"/>
    <property type="evidence" value="ECO:0007669"/>
    <property type="project" value="TreeGrafter"/>
</dbReference>
<evidence type="ECO:0000256" key="1">
    <source>
        <dbReference type="ARBA" id="ARBA00025733"/>
    </source>
</evidence>
<comment type="similarity">
    <text evidence="1">Belongs to the p23/wos2 family.</text>
</comment>
<accession>A0A0F7V0M3</accession>
<proteinExistence type="inferred from homology"/>
<name>A0A0F7V0M3_TOXGV</name>
<dbReference type="InterPro" id="IPR008978">
    <property type="entry name" value="HSP20-like_chaperone"/>
</dbReference>
<dbReference type="GO" id="GO:0051879">
    <property type="term" value="F:Hsp90 protein binding"/>
    <property type="evidence" value="ECO:0007669"/>
    <property type="project" value="InterPro"/>
</dbReference>
<dbReference type="Gene3D" id="2.60.40.790">
    <property type="match status" value="1"/>
</dbReference>
<evidence type="ECO:0000256" key="2">
    <source>
        <dbReference type="SAM" id="MobiDB-lite"/>
    </source>
</evidence>
<reference evidence="4" key="1">
    <citation type="journal article" date="2015" name="PLoS ONE">
        <title>Comprehensive Evaluation of Toxoplasma gondii VEG and Neospora caninum LIV Genomes with Tachyzoite Stage Transcriptome and Proteome Defines Novel Transcript Features.</title>
        <authorList>
            <person name="Ramaprasad A."/>
            <person name="Mourier T."/>
            <person name="Naeem R."/>
            <person name="Malas T.B."/>
            <person name="Moussa E."/>
            <person name="Panigrahi A."/>
            <person name="Vermont S.J."/>
            <person name="Otto T.D."/>
            <person name="Wastling J."/>
            <person name="Pain A."/>
        </authorList>
    </citation>
    <scope>NUCLEOTIDE SEQUENCE</scope>
    <source>
        <strain evidence="4">VEG</strain>
    </source>
</reference>
<protein>
    <submittedName>
        <fullName evidence="4">CS domain-containing protein</fullName>
    </submittedName>
</protein>
<dbReference type="GO" id="GO:0005634">
    <property type="term" value="C:nucleus"/>
    <property type="evidence" value="ECO:0007669"/>
    <property type="project" value="TreeGrafter"/>
</dbReference>
<feature type="region of interest" description="Disordered" evidence="2">
    <location>
        <begin position="199"/>
        <end position="227"/>
    </location>
</feature>
<dbReference type="GO" id="GO:0006457">
    <property type="term" value="P:protein folding"/>
    <property type="evidence" value="ECO:0007669"/>
    <property type="project" value="TreeGrafter"/>
</dbReference>